<protein>
    <submittedName>
        <fullName evidence="7">LMBR1-like membrane protein</fullName>
    </submittedName>
</protein>
<comment type="subcellular location">
    <subcellularLocation>
        <location evidence="1">Membrane</location>
        <topology evidence="1">Multi-pass membrane protein</topology>
    </subcellularLocation>
</comment>
<organism evidence="7 8">
    <name type="scientific">Olpidium bornovanus</name>
    <dbReference type="NCBI Taxonomy" id="278681"/>
    <lineage>
        <taxon>Eukaryota</taxon>
        <taxon>Fungi</taxon>
        <taxon>Fungi incertae sedis</taxon>
        <taxon>Olpidiomycota</taxon>
        <taxon>Olpidiomycotina</taxon>
        <taxon>Olpidiomycetes</taxon>
        <taxon>Olpidiales</taxon>
        <taxon>Olpidiaceae</taxon>
        <taxon>Olpidium</taxon>
    </lineage>
</organism>
<sequence>MSPTPVLLGGLAVLGLVVTLLTSYGNRKTAPYFVQLVALVSWLGPFCVPFLLSLDISAHVKRLTLFLISAFCVMFAVIPRFRAAATVYDKCSSSPECVRRAPFAYVSQEELHGMWSAIYWSAFCVTWGTIPVLQAYISSGGFDFRSKLRDALRANLVYYLAAGLAGGSLLVYIAVKKQIDTTAALRAVVMAASNAWGLTLIVLFLGYGLVAIPRGLWQSADTWWCLRRAEFRAAELQEDAIAADAELYEILQVGKNLARGPFTPTD</sequence>
<feature type="transmembrane region" description="Helical" evidence="6">
    <location>
        <begin position="187"/>
        <end position="210"/>
    </location>
</feature>
<evidence type="ECO:0000256" key="6">
    <source>
        <dbReference type="SAM" id="Phobius"/>
    </source>
</evidence>
<dbReference type="Pfam" id="PF04791">
    <property type="entry name" value="LMBR1"/>
    <property type="match status" value="1"/>
</dbReference>
<dbReference type="PANTHER" id="PTHR21355:SF0">
    <property type="entry name" value="G-PROTEIN COUPLED RECEPTOR-ASSOCIATED PROTEIN LMBRD2"/>
    <property type="match status" value="1"/>
</dbReference>
<evidence type="ECO:0000313" key="8">
    <source>
        <dbReference type="Proteomes" id="UP000673691"/>
    </source>
</evidence>
<name>A0A8H7ZNM2_9FUNG</name>
<gene>
    <name evidence="7" type="ORF">BJ554DRAFT_3992</name>
</gene>
<evidence type="ECO:0000256" key="4">
    <source>
        <dbReference type="ARBA" id="ARBA00022989"/>
    </source>
</evidence>
<evidence type="ECO:0000256" key="2">
    <source>
        <dbReference type="ARBA" id="ARBA00010487"/>
    </source>
</evidence>
<dbReference type="GO" id="GO:0016020">
    <property type="term" value="C:membrane"/>
    <property type="evidence" value="ECO:0007669"/>
    <property type="project" value="UniProtKB-SubCell"/>
</dbReference>
<keyword evidence="4 6" id="KW-1133">Transmembrane helix</keyword>
<keyword evidence="5 6" id="KW-0472">Membrane</keyword>
<feature type="transmembrane region" description="Helical" evidence="6">
    <location>
        <begin position="157"/>
        <end position="175"/>
    </location>
</feature>
<accession>A0A8H7ZNM2</accession>
<keyword evidence="3 6" id="KW-0812">Transmembrane</keyword>
<keyword evidence="8" id="KW-1185">Reference proteome</keyword>
<feature type="transmembrane region" description="Helical" evidence="6">
    <location>
        <begin position="117"/>
        <end position="137"/>
    </location>
</feature>
<reference evidence="7 8" key="1">
    <citation type="journal article" name="Sci. Rep.">
        <title>Genome-scale phylogenetic analyses confirm Olpidium as the closest living zoosporic fungus to the non-flagellated, terrestrial fungi.</title>
        <authorList>
            <person name="Chang Y."/>
            <person name="Rochon D."/>
            <person name="Sekimoto S."/>
            <person name="Wang Y."/>
            <person name="Chovatia M."/>
            <person name="Sandor L."/>
            <person name="Salamov A."/>
            <person name="Grigoriev I.V."/>
            <person name="Stajich J.E."/>
            <person name="Spatafora J.W."/>
        </authorList>
    </citation>
    <scope>NUCLEOTIDE SEQUENCE [LARGE SCALE GENOMIC DNA]</scope>
    <source>
        <strain evidence="7">S191</strain>
    </source>
</reference>
<evidence type="ECO:0000256" key="5">
    <source>
        <dbReference type="ARBA" id="ARBA00023136"/>
    </source>
</evidence>
<proteinExistence type="inferred from homology"/>
<dbReference type="InterPro" id="IPR006876">
    <property type="entry name" value="LMBR1-like_membr_prot"/>
</dbReference>
<comment type="caution">
    <text evidence="7">The sequence shown here is derived from an EMBL/GenBank/DDBJ whole genome shotgun (WGS) entry which is preliminary data.</text>
</comment>
<dbReference type="Proteomes" id="UP000673691">
    <property type="component" value="Unassembled WGS sequence"/>
</dbReference>
<comment type="similarity">
    <text evidence="2">Belongs to the LIMR family.</text>
</comment>
<dbReference type="EMBL" id="JAEFCI010011950">
    <property type="protein sequence ID" value="KAG5456303.1"/>
    <property type="molecule type" value="Genomic_DNA"/>
</dbReference>
<feature type="transmembrane region" description="Helical" evidence="6">
    <location>
        <begin position="63"/>
        <end position="81"/>
    </location>
</feature>
<evidence type="ECO:0000256" key="1">
    <source>
        <dbReference type="ARBA" id="ARBA00004141"/>
    </source>
</evidence>
<feature type="transmembrane region" description="Helical" evidence="6">
    <location>
        <begin position="32"/>
        <end position="51"/>
    </location>
</feature>
<feature type="transmembrane region" description="Helical" evidence="6">
    <location>
        <begin position="6"/>
        <end position="25"/>
    </location>
</feature>
<evidence type="ECO:0000256" key="3">
    <source>
        <dbReference type="ARBA" id="ARBA00022692"/>
    </source>
</evidence>
<dbReference type="AlphaFoldDB" id="A0A8H7ZNM2"/>
<evidence type="ECO:0000313" key="7">
    <source>
        <dbReference type="EMBL" id="KAG5456303.1"/>
    </source>
</evidence>
<dbReference type="OrthoDB" id="203099at2759"/>
<dbReference type="InterPro" id="IPR051584">
    <property type="entry name" value="GPCR-associated_LMBR1"/>
</dbReference>
<dbReference type="PANTHER" id="PTHR21355">
    <property type="entry name" value="G-PROTEIN COUPLED RECEPTOR-ASSOCIATED PROTEIN LMBRD2"/>
    <property type="match status" value="1"/>
</dbReference>